<proteinExistence type="predicted"/>
<dbReference type="EMBL" id="JACHIG010000003">
    <property type="protein sequence ID" value="MBB5032193.1"/>
    <property type="molecule type" value="Genomic_DNA"/>
</dbReference>
<accession>A0A7W8DJI4</accession>
<organism evidence="1 2">
    <name type="scientific">Prosthecobacter vanneervenii</name>
    <dbReference type="NCBI Taxonomy" id="48466"/>
    <lineage>
        <taxon>Bacteria</taxon>
        <taxon>Pseudomonadati</taxon>
        <taxon>Verrucomicrobiota</taxon>
        <taxon>Verrucomicrobiia</taxon>
        <taxon>Verrucomicrobiales</taxon>
        <taxon>Verrucomicrobiaceae</taxon>
        <taxon>Prosthecobacter</taxon>
    </lineage>
</organism>
<dbReference type="RefSeq" id="WP_184339130.1">
    <property type="nucleotide sequence ID" value="NZ_JACHIG010000003.1"/>
</dbReference>
<evidence type="ECO:0000313" key="2">
    <source>
        <dbReference type="Proteomes" id="UP000590740"/>
    </source>
</evidence>
<gene>
    <name evidence="1" type="ORF">HNQ65_001770</name>
</gene>
<dbReference type="Proteomes" id="UP000590740">
    <property type="component" value="Unassembled WGS sequence"/>
</dbReference>
<comment type="caution">
    <text evidence="1">The sequence shown here is derived from an EMBL/GenBank/DDBJ whole genome shotgun (WGS) entry which is preliminary data.</text>
</comment>
<protein>
    <submittedName>
        <fullName evidence="1">Uncharacterized protein</fullName>
    </submittedName>
</protein>
<sequence>MSQLCTNGQTPEAFLQTQVTATLDPGEKIQKGLSLLWSPCGQAAWDKMREFHKVKVIDLEPPTHLADVLNNFQWDAAKTLPDGTVVYGGEDSEARRAEIRETLRKKVGANAAAMIGPYLPPGRVDANTVRLGSAIFVSCISHSPRFPVGFALKKSVFSFSNGQGTPVQGFGSEGPHAANLGDALEIIADDFKGSVILRLPFFVEAKSTPCFLTLAKIPGLTCLEDGIQRVRQALKSPLPADQAIKQNDKWWRYHNQLSAVDRFWMPKLKTTLSCDYGELIGKEYLHQLGGLGITYWKIREAQQLLSFRLDEQGAMTQAVFKIVPDFLSSSGGGVASLEAPKVETLPFLPRVFSFDGPFLVALWMKGAEWPYLACWVDSEEVLIKK</sequence>
<name>A0A7W8DJI4_9BACT</name>
<evidence type="ECO:0000313" key="1">
    <source>
        <dbReference type="EMBL" id="MBB5032193.1"/>
    </source>
</evidence>
<keyword evidence="2" id="KW-1185">Reference proteome</keyword>
<dbReference type="AlphaFoldDB" id="A0A7W8DJI4"/>
<reference evidence="1 2" key="1">
    <citation type="submission" date="2020-08" db="EMBL/GenBank/DDBJ databases">
        <title>Genomic Encyclopedia of Type Strains, Phase IV (KMG-IV): sequencing the most valuable type-strain genomes for metagenomic binning, comparative biology and taxonomic classification.</title>
        <authorList>
            <person name="Goeker M."/>
        </authorList>
    </citation>
    <scope>NUCLEOTIDE SEQUENCE [LARGE SCALE GENOMIC DNA]</scope>
    <source>
        <strain evidence="1 2">DSM 12252</strain>
    </source>
</reference>